<accession>A0A6A6A7P2</accession>
<dbReference type="AlphaFoldDB" id="A0A6A6A7P2"/>
<evidence type="ECO:0000313" key="2">
    <source>
        <dbReference type="Proteomes" id="UP000799771"/>
    </source>
</evidence>
<dbReference type="InterPro" id="IPR023213">
    <property type="entry name" value="CAT-like_dom_sf"/>
</dbReference>
<evidence type="ECO:0000313" key="1">
    <source>
        <dbReference type="EMBL" id="KAF2126671.1"/>
    </source>
</evidence>
<organism evidence="1 2">
    <name type="scientific">Dothidotthia symphoricarpi CBS 119687</name>
    <dbReference type="NCBI Taxonomy" id="1392245"/>
    <lineage>
        <taxon>Eukaryota</taxon>
        <taxon>Fungi</taxon>
        <taxon>Dikarya</taxon>
        <taxon>Ascomycota</taxon>
        <taxon>Pezizomycotina</taxon>
        <taxon>Dothideomycetes</taxon>
        <taxon>Pleosporomycetidae</taxon>
        <taxon>Pleosporales</taxon>
        <taxon>Dothidotthiaceae</taxon>
        <taxon>Dothidotthia</taxon>
    </lineage>
</organism>
<feature type="non-terminal residue" evidence="1">
    <location>
        <position position="197"/>
    </location>
</feature>
<evidence type="ECO:0008006" key="3">
    <source>
        <dbReference type="Google" id="ProtNLM"/>
    </source>
</evidence>
<dbReference type="Gene3D" id="3.30.559.10">
    <property type="entry name" value="Chloramphenicol acetyltransferase-like domain"/>
    <property type="match status" value="1"/>
</dbReference>
<gene>
    <name evidence="1" type="ORF">P153DRAFT_253591</name>
</gene>
<name>A0A6A6A7P2_9PLEO</name>
<keyword evidence="2" id="KW-1185">Reference proteome</keyword>
<protein>
    <recommendedName>
        <fullName evidence="3">Condensation domain-containing protein</fullName>
    </recommendedName>
</protein>
<dbReference type="EMBL" id="ML977513">
    <property type="protein sequence ID" value="KAF2126671.1"/>
    <property type="molecule type" value="Genomic_DNA"/>
</dbReference>
<dbReference type="RefSeq" id="XP_033521063.1">
    <property type="nucleotide sequence ID" value="XM_033662743.1"/>
</dbReference>
<dbReference type="SUPFAM" id="SSF52777">
    <property type="entry name" value="CoA-dependent acyltransferases"/>
    <property type="match status" value="1"/>
</dbReference>
<reference evidence="1" key="1">
    <citation type="journal article" date="2020" name="Stud. Mycol.">
        <title>101 Dothideomycetes genomes: a test case for predicting lifestyles and emergence of pathogens.</title>
        <authorList>
            <person name="Haridas S."/>
            <person name="Albert R."/>
            <person name="Binder M."/>
            <person name="Bloem J."/>
            <person name="Labutti K."/>
            <person name="Salamov A."/>
            <person name="Andreopoulos B."/>
            <person name="Baker S."/>
            <person name="Barry K."/>
            <person name="Bills G."/>
            <person name="Bluhm B."/>
            <person name="Cannon C."/>
            <person name="Castanera R."/>
            <person name="Culley D."/>
            <person name="Daum C."/>
            <person name="Ezra D."/>
            <person name="Gonzalez J."/>
            <person name="Henrissat B."/>
            <person name="Kuo A."/>
            <person name="Liang C."/>
            <person name="Lipzen A."/>
            <person name="Lutzoni F."/>
            <person name="Magnuson J."/>
            <person name="Mondo S."/>
            <person name="Nolan M."/>
            <person name="Ohm R."/>
            <person name="Pangilinan J."/>
            <person name="Park H.-J."/>
            <person name="Ramirez L."/>
            <person name="Alfaro M."/>
            <person name="Sun H."/>
            <person name="Tritt A."/>
            <person name="Yoshinaga Y."/>
            <person name="Zwiers L.-H."/>
            <person name="Turgeon B."/>
            <person name="Goodwin S."/>
            <person name="Spatafora J."/>
            <person name="Crous P."/>
            <person name="Grigoriev I."/>
        </authorList>
    </citation>
    <scope>NUCLEOTIDE SEQUENCE</scope>
    <source>
        <strain evidence="1">CBS 119687</strain>
    </source>
</reference>
<sequence length="197" mass="22672">MPFTLLPDGVDRDVLVKEFVLPVIGVPSDQVIDILPANQFQRDCMNSTTEPFGLQYAYMDIQPHISWEKLVSSCRKAVQSFEGMRSQFVKNGNDYYQVTLRDAPLLVEEISTTEQMTKFCNEYCLNDPRKAVIGDITTKLTLVHIGRSRRRVIMRISHAQYDGWCTEQVFRALEATYNDEDLLPTPPFSQLLHHRSL</sequence>
<dbReference type="OrthoDB" id="3791627at2759"/>
<dbReference type="GeneID" id="54403175"/>
<dbReference type="Proteomes" id="UP000799771">
    <property type="component" value="Unassembled WGS sequence"/>
</dbReference>
<proteinExistence type="predicted"/>